<dbReference type="AlphaFoldDB" id="A0A653A7L0"/>
<protein>
    <submittedName>
        <fullName evidence="1">Uncharacterized protein</fullName>
    </submittedName>
</protein>
<organism evidence="1">
    <name type="scientific">uncultured Paludibacter sp</name>
    <dbReference type="NCBI Taxonomy" id="497635"/>
    <lineage>
        <taxon>Bacteria</taxon>
        <taxon>Pseudomonadati</taxon>
        <taxon>Bacteroidota</taxon>
        <taxon>Bacteroidia</taxon>
        <taxon>Bacteroidales</taxon>
        <taxon>Paludibacteraceae</taxon>
        <taxon>Paludibacter</taxon>
        <taxon>environmental samples</taxon>
    </lineage>
</organism>
<proteinExistence type="predicted"/>
<dbReference type="EMBL" id="UPXZ01000016">
    <property type="protein sequence ID" value="VBB43993.1"/>
    <property type="molecule type" value="Genomic_DNA"/>
</dbReference>
<reference evidence="1" key="1">
    <citation type="submission" date="2018-07" db="EMBL/GenBank/DDBJ databases">
        <authorList>
            <consortium name="Genoscope - CEA"/>
            <person name="William W."/>
        </authorList>
    </citation>
    <scope>NUCLEOTIDE SEQUENCE</scope>
    <source>
        <strain evidence="1">IK1</strain>
    </source>
</reference>
<accession>A0A653A7L0</accession>
<name>A0A653A7L0_9BACT</name>
<sequence length="52" mass="6094">MLYISQFVMMYKEKHPYSFVYPLFFEVYLLTIKLLGESFNCSAALLPCGSFL</sequence>
<evidence type="ECO:0000313" key="1">
    <source>
        <dbReference type="EMBL" id="VBB43993.1"/>
    </source>
</evidence>
<gene>
    <name evidence="1" type="ORF">TRIP_D230006</name>
</gene>